<name>A0A3P1BJF2_9BACT</name>
<comment type="caution">
    <text evidence="2">The sequence shown here is derived from an EMBL/GenBank/DDBJ whole genome shotgun (WGS) entry which is preliminary data.</text>
</comment>
<dbReference type="Pfam" id="PF12680">
    <property type="entry name" value="SnoaL_2"/>
    <property type="match status" value="1"/>
</dbReference>
<dbReference type="AlphaFoldDB" id="A0A3P1BJF2"/>
<proteinExistence type="predicted"/>
<dbReference type="Proteomes" id="UP000271925">
    <property type="component" value="Unassembled WGS sequence"/>
</dbReference>
<organism evidence="2 3">
    <name type="scientific">Larkinella rosea</name>
    <dbReference type="NCBI Taxonomy" id="2025312"/>
    <lineage>
        <taxon>Bacteria</taxon>
        <taxon>Pseudomonadati</taxon>
        <taxon>Bacteroidota</taxon>
        <taxon>Cytophagia</taxon>
        <taxon>Cytophagales</taxon>
        <taxon>Spirosomataceae</taxon>
        <taxon>Larkinella</taxon>
    </lineage>
</organism>
<dbReference type="InterPro" id="IPR032710">
    <property type="entry name" value="NTF2-like_dom_sf"/>
</dbReference>
<gene>
    <name evidence="2" type="ORF">EHT25_21360</name>
</gene>
<dbReference type="InterPro" id="IPR037401">
    <property type="entry name" value="SnoaL-like"/>
</dbReference>
<evidence type="ECO:0000313" key="3">
    <source>
        <dbReference type="Proteomes" id="UP000271925"/>
    </source>
</evidence>
<dbReference type="SUPFAM" id="SSF54427">
    <property type="entry name" value="NTF2-like"/>
    <property type="match status" value="1"/>
</dbReference>
<dbReference type="Gene3D" id="3.10.450.50">
    <property type="match status" value="1"/>
</dbReference>
<evidence type="ECO:0000313" key="2">
    <source>
        <dbReference type="EMBL" id="RRB01260.1"/>
    </source>
</evidence>
<evidence type="ECO:0000259" key="1">
    <source>
        <dbReference type="Pfam" id="PF12680"/>
    </source>
</evidence>
<dbReference type="EMBL" id="RQJO01000010">
    <property type="protein sequence ID" value="RRB01260.1"/>
    <property type="molecule type" value="Genomic_DNA"/>
</dbReference>
<reference evidence="2 3" key="1">
    <citation type="submission" date="2018-11" db="EMBL/GenBank/DDBJ databases">
        <authorList>
            <person name="Zhou Z."/>
            <person name="Wang G."/>
        </authorList>
    </citation>
    <scope>NUCLEOTIDE SEQUENCE [LARGE SCALE GENOMIC DNA]</scope>
    <source>
        <strain evidence="2 3">KCTC52004</strain>
    </source>
</reference>
<feature type="domain" description="SnoaL-like" evidence="1">
    <location>
        <begin position="58"/>
        <end position="159"/>
    </location>
</feature>
<sequence length="163" mass="19141">MVTEHARKFDHRHSEGIVLLRRSLNNALSIRYKIEPERVWRIISDVIDRHVSYLKLLHRAYEAFNNREIDGVLALMHSDVDWPNGWEGGYVHGHEAVRDYWTRQWRELDPKVTPVAFQLRPNGDVEVDVHQLVKDKDGLVVADSQVKHVYTIENGKIRKMVID</sequence>
<dbReference type="OrthoDB" id="1353852at2"/>
<keyword evidence="3" id="KW-1185">Reference proteome</keyword>
<accession>A0A3P1BJF2</accession>
<protein>
    <submittedName>
        <fullName evidence="2">Nuclear transport factor 2 family protein</fullName>
    </submittedName>
</protein>